<dbReference type="RefSeq" id="WP_369230462.1">
    <property type="nucleotide sequence ID" value="NZ_CP163435.1"/>
</dbReference>
<dbReference type="Pfam" id="PF19692">
    <property type="entry name" value="DUF6193"/>
    <property type="match status" value="1"/>
</dbReference>
<sequence>MADDDTPQVASDDPVAAKWQLVRDMSENLIDKALVEAAYANAALSGLFPLVSHGSLQFSRCTRFPWSQDLPSIFPVDGERFRVLRLHEPRGSGRERIGGAVTAEVAVELVASHLPEGCGPALDATPDILEPLG</sequence>
<proteinExistence type="predicted"/>
<dbReference type="AlphaFoldDB" id="A0AB39P2Q8"/>
<dbReference type="EMBL" id="CP163435">
    <property type="protein sequence ID" value="XDQ24110.1"/>
    <property type="molecule type" value="Genomic_DNA"/>
</dbReference>
<reference evidence="1" key="1">
    <citation type="submission" date="2024-07" db="EMBL/GenBank/DDBJ databases">
        <authorList>
            <person name="Yu S.T."/>
        </authorList>
    </citation>
    <scope>NUCLEOTIDE SEQUENCE</scope>
    <source>
        <strain evidence="1">R21</strain>
    </source>
</reference>
<gene>
    <name evidence="1" type="ORF">AB5J56_05080</name>
</gene>
<organism evidence="1">
    <name type="scientific">Streptomyces sp. R21</name>
    <dbReference type="NCBI Taxonomy" id="3238627"/>
    <lineage>
        <taxon>Bacteria</taxon>
        <taxon>Bacillati</taxon>
        <taxon>Actinomycetota</taxon>
        <taxon>Actinomycetes</taxon>
        <taxon>Kitasatosporales</taxon>
        <taxon>Streptomycetaceae</taxon>
        <taxon>Streptomyces</taxon>
    </lineage>
</organism>
<dbReference type="InterPro" id="IPR045682">
    <property type="entry name" value="DUF6193"/>
</dbReference>
<protein>
    <submittedName>
        <fullName evidence="1">DUF6193 family natural product biosynthesis protein</fullName>
    </submittedName>
</protein>
<evidence type="ECO:0000313" key="1">
    <source>
        <dbReference type="EMBL" id="XDQ24110.1"/>
    </source>
</evidence>
<name>A0AB39P2Q8_9ACTN</name>
<accession>A0AB39P2Q8</accession>